<keyword evidence="1" id="KW-1133">Transmembrane helix</keyword>
<proteinExistence type="predicted"/>
<accession>A0ABS8BYN2</accession>
<evidence type="ECO:0000313" key="2">
    <source>
        <dbReference type="EMBL" id="MCB5200847.1"/>
    </source>
</evidence>
<comment type="caution">
    <text evidence="2">The sequence shown here is derived from an EMBL/GenBank/DDBJ whole genome shotgun (WGS) entry which is preliminary data.</text>
</comment>
<dbReference type="EMBL" id="JAJATZ010000015">
    <property type="protein sequence ID" value="MCB5200847.1"/>
    <property type="molecule type" value="Genomic_DNA"/>
</dbReference>
<dbReference type="Proteomes" id="UP001138961">
    <property type="component" value="Unassembled WGS sequence"/>
</dbReference>
<feature type="transmembrane region" description="Helical" evidence="1">
    <location>
        <begin position="20"/>
        <end position="37"/>
    </location>
</feature>
<sequence length="170" mass="18886">MSEDTNQKDWWDKTEVLSKLIGALLIPVIVAVSVWVWNSERTLQQTSSTMTQIAVGILTGPPSPETQPLRAWAISVLQTPDAPPALSDEAALALQGTELAVITALEEYGWRALKTTRWQSLSSSRLQEIRDGWASWLSTNPELEGLTDPTVSVVRMFIEEIDAELERRGQ</sequence>
<keyword evidence="1" id="KW-0812">Transmembrane</keyword>
<keyword evidence="1" id="KW-0472">Membrane</keyword>
<protein>
    <submittedName>
        <fullName evidence="2">Uncharacterized protein</fullName>
    </submittedName>
</protein>
<keyword evidence="3" id="KW-1185">Reference proteome</keyword>
<name>A0ABS8BYN2_9RHOB</name>
<dbReference type="RefSeq" id="WP_226749296.1">
    <property type="nucleotide sequence ID" value="NZ_JAJATZ010000015.1"/>
</dbReference>
<evidence type="ECO:0000256" key="1">
    <source>
        <dbReference type="SAM" id="Phobius"/>
    </source>
</evidence>
<reference evidence="2" key="1">
    <citation type="submission" date="2021-10" db="EMBL/GenBank/DDBJ databases">
        <title>Loktanella gaetbuli sp. nov., isolated from a tidal flat.</title>
        <authorList>
            <person name="Park S."/>
            <person name="Yoon J.-H."/>
        </authorList>
    </citation>
    <scope>NUCLEOTIDE SEQUENCE</scope>
    <source>
        <strain evidence="2">TSTF-M6</strain>
    </source>
</reference>
<evidence type="ECO:0000313" key="3">
    <source>
        <dbReference type="Proteomes" id="UP001138961"/>
    </source>
</evidence>
<organism evidence="2 3">
    <name type="scientific">Loktanella gaetbuli</name>
    <dbReference type="NCBI Taxonomy" id="2881335"/>
    <lineage>
        <taxon>Bacteria</taxon>
        <taxon>Pseudomonadati</taxon>
        <taxon>Pseudomonadota</taxon>
        <taxon>Alphaproteobacteria</taxon>
        <taxon>Rhodobacterales</taxon>
        <taxon>Roseobacteraceae</taxon>
        <taxon>Loktanella</taxon>
    </lineage>
</organism>
<gene>
    <name evidence="2" type="ORF">LGQ03_16540</name>
</gene>